<organism evidence="1 2">
    <name type="scientific">Heracleum sosnowskyi</name>
    <dbReference type="NCBI Taxonomy" id="360622"/>
    <lineage>
        <taxon>Eukaryota</taxon>
        <taxon>Viridiplantae</taxon>
        <taxon>Streptophyta</taxon>
        <taxon>Embryophyta</taxon>
        <taxon>Tracheophyta</taxon>
        <taxon>Spermatophyta</taxon>
        <taxon>Magnoliopsida</taxon>
        <taxon>eudicotyledons</taxon>
        <taxon>Gunneridae</taxon>
        <taxon>Pentapetalae</taxon>
        <taxon>asterids</taxon>
        <taxon>campanulids</taxon>
        <taxon>Apiales</taxon>
        <taxon>Apiaceae</taxon>
        <taxon>Apioideae</taxon>
        <taxon>apioid superclade</taxon>
        <taxon>Tordylieae</taxon>
        <taxon>Tordyliinae</taxon>
        <taxon>Heracleum</taxon>
    </lineage>
</organism>
<proteinExistence type="predicted"/>
<name>A0AAD8MH91_9APIA</name>
<reference evidence="1" key="1">
    <citation type="submission" date="2023-02" db="EMBL/GenBank/DDBJ databases">
        <title>Genome of toxic invasive species Heracleum sosnowskyi carries increased number of genes despite the absence of recent whole-genome duplications.</title>
        <authorList>
            <person name="Schelkunov M."/>
            <person name="Shtratnikova V."/>
            <person name="Makarenko M."/>
            <person name="Klepikova A."/>
            <person name="Omelchenko D."/>
            <person name="Novikova G."/>
            <person name="Obukhova E."/>
            <person name="Bogdanov V."/>
            <person name="Penin A."/>
            <person name="Logacheva M."/>
        </authorList>
    </citation>
    <scope>NUCLEOTIDE SEQUENCE</scope>
    <source>
        <strain evidence="1">Hsosn_3</strain>
        <tissue evidence="1">Leaf</tissue>
    </source>
</reference>
<comment type="caution">
    <text evidence="1">The sequence shown here is derived from an EMBL/GenBank/DDBJ whole genome shotgun (WGS) entry which is preliminary data.</text>
</comment>
<sequence length="124" mass="14020">MYSLHSIENITTGDMRNVDTSPKCKKTRSCFYNESKDNGLAQVMADALVDGGRSSLRQFALISRVEGRFVHRFLICSRVKGVLRVITSSILPNHLIVKQVVVCFQIDEVQKSSFSILAWLRLET</sequence>
<reference evidence="1" key="2">
    <citation type="submission" date="2023-05" db="EMBL/GenBank/DDBJ databases">
        <authorList>
            <person name="Schelkunov M.I."/>
        </authorList>
    </citation>
    <scope>NUCLEOTIDE SEQUENCE</scope>
    <source>
        <strain evidence="1">Hsosn_3</strain>
        <tissue evidence="1">Leaf</tissue>
    </source>
</reference>
<accession>A0AAD8MH91</accession>
<dbReference type="AlphaFoldDB" id="A0AAD8MH91"/>
<keyword evidence="2" id="KW-1185">Reference proteome</keyword>
<dbReference type="EMBL" id="JAUIZM010000007">
    <property type="protein sequence ID" value="KAK1372782.1"/>
    <property type="molecule type" value="Genomic_DNA"/>
</dbReference>
<gene>
    <name evidence="1" type="ORF">POM88_028975</name>
</gene>
<evidence type="ECO:0000313" key="2">
    <source>
        <dbReference type="Proteomes" id="UP001237642"/>
    </source>
</evidence>
<dbReference type="Proteomes" id="UP001237642">
    <property type="component" value="Unassembled WGS sequence"/>
</dbReference>
<protein>
    <submittedName>
        <fullName evidence="1">Uncharacterized protein</fullName>
    </submittedName>
</protein>
<evidence type="ECO:0000313" key="1">
    <source>
        <dbReference type="EMBL" id="KAK1372782.1"/>
    </source>
</evidence>